<dbReference type="AlphaFoldDB" id="A0A7S7NV06"/>
<gene>
    <name evidence="1" type="ORF">IRI77_10295</name>
</gene>
<dbReference type="KEGG" id="pfer:IRI77_10295"/>
<evidence type="ECO:0000313" key="1">
    <source>
        <dbReference type="EMBL" id="QOY90320.1"/>
    </source>
</evidence>
<protein>
    <submittedName>
        <fullName evidence="1">Uncharacterized protein</fullName>
    </submittedName>
</protein>
<proteinExistence type="predicted"/>
<organism evidence="1 2">
    <name type="scientific">Paludibaculum fermentans</name>
    <dbReference type="NCBI Taxonomy" id="1473598"/>
    <lineage>
        <taxon>Bacteria</taxon>
        <taxon>Pseudomonadati</taxon>
        <taxon>Acidobacteriota</taxon>
        <taxon>Terriglobia</taxon>
        <taxon>Bryobacterales</taxon>
        <taxon>Bryobacteraceae</taxon>
        <taxon>Paludibaculum</taxon>
    </lineage>
</organism>
<accession>A0A7S7NV06</accession>
<dbReference type="Proteomes" id="UP000593892">
    <property type="component" value="Chromosome"/>
</dbReference>
<dbReference type="EMBL" id="CP063849">
    <property type="protein sequence ID" value="QOY90320.1"/>
    <property type="molecule type" value="Genomic_DNA"/>
</dbReference>
<dbReference type="RefSeq" id="WP_194451985.1">
    <property type="nucleotide sequence ID" value="NZ_CP063849.1"/>
</dbReference>
<evidence type="ECO:0000313" key="2">
    <source>
        <dbReference type="Proteomes" id="UP000593892"/>
    </source>
</evidence>
<name>A0A7S7NV06_PALFE</name>
<sequence>MQREIPNSIETSRIADAICRDLSKAKTGTPRFWGVWFGRPYDSFLKLARCRADANVLHLYFDDDEHLTIWTPSGLVFDKSTFRIADADRVLWEWFYYGRPKTSSNLLFEDYVKSSIGVDARTNVDWYSSLWRKSRLPRGKGLRGHGAKSRPN</sequence>
<keyword evidence="2" id="KW-1185">Reference proteome</keyword>
<reference evidence="1 2" key="1">
    <citation type="submission" date="2020-10" db="EMBL/GenBank/DDBJ databases">
        <title>Complete genome sequence of Paludibaculum fermentans P105T, a facultatively anaerobic acidobacterium capable of dissimilatory Fe(III) reduction.</title>
        <authorList>
            <person name="Dedysh S.N."/>
            <person name="Beletsky A.V."/>
            <person name="Kulichevskaya I.S."/>
            <person name="Mardanov A.V."/>
            <person name="Ravin N.V."/>
        </authorList>
    </citation>
    <scope>NUCLEOTIDE SEQUENCE [LARGE SCALE GENOMIC DNA]</scope>
    <source>
        <strain evidence="1 2">P105</strain>
    </source>
</reference>